<dbReference type="GO" id="GO:0020037">
    <property type="term" value="F:heme binding"/>
    <property type="evidence" value="ECO:0007669"/>
    <property type="project" value="InterPro"/>
</dbReference>
<sequence length="116" mass="13414">MSKSKFDVNEQIQIPNGDAKKGKQMFEFKCSACHNFEDDKEGLAAPTLKKIMGKRIGSTLFHYSKSMKNCNEIWTEKNMFLFLKDPKTIFRDTKMAQTKIANPQERADIIEFLKSL</sequence>
<evidence type="ECO:0000256" key="3">
    <source>
        <dbReference type="ARBA" id="ARBA00022723"/>
    </source>
</evidence>
<keyword evidence="5" id="KW-0349">Heme</keyword>
<comment type="similarity">
    <text evidence="2 6">Belongs to the cytochrome c family.</text>
</comment>
<reference evidence="8" key="1">
    <citation type="submission" date="2021-01" db="EMBL/GenBank/DDBJ databases">
        <authorList>
            <consortium name="Genoscope - CEA"/>
            <person name="William W."/>
        </authorList>
    </citation>
    <scope>NUCLEOTIDE SEQUENCE</scope>
</reference>
<evidence type="ECO:0000256" key="1">
    <source>
        <dbReference type="ARBA" id="ARBA00004569"/>
    </source>
</evidence>
<evidence type="ECO:0000256" key="6">
    <source>
        <dbReference type="RuleBase" id="RU004426"/>
    </source>
</evidence>
<keyword evidence="3 5" id="KW-0479">Metal-binding</keyword>
<keyword evidence="9" id="KW-1185">Reference proteome</keyword>
<organism evidence="8 9">
    <name type="scientific">Paramecium sonneborni</name>
    <dbReference type="NCBI Taxonomy" id="65129"/>
    <lineage>
        <taxon>Eukaryota</taxon>
        <taxon>Sar</taxon>
        <taxon>Alveolata</taxon>
        <taxon>Ciliophora</taxon>
        <taxon>Intramacronucleata</taxon>
        <taxon>Oligohymenophorea</taxon>
        <taxon>Peniculida</taxon>
        <taxon>Parameciidae</taxon>
        <taxon>Paramecium</taxon>
    </lineage>
</organism>
<evidence type="ECO:0000259" key="7">
    <source>
        <dbReference type="PROSITE" id="PS51007"/>
    </source>
</evidence>
<evidence type="ECO:0000256" key="5">
    <source>
        <dbReference type="PROSITE-ProRule" id="PRU00433"/>
    </source>
</evidence>
<dbReference type="EMBL" id="CAJJDN010000005">
    <property type="protein sequence ID" value="CAD8050812.1"/>
    <property type="molecule type" value="Genomic_DNA"/>
</dbReference>
<dbReference type="GO" id="GO:0005758">
    <property type="term" value="C:mitochondrial intermembrane space"/>
    <property type="evidence" value="ECO:0007669"/>
    <property type="project" value="UniProtKB-SubCell"/>
</dbReference>
<comment type="subcellular location">
    <subcellularLocation>
        <location evidence="1">Mitochondrion intermembrane space</location>
    </subcellularLocation>
</comment>
<dbReference type="FunFam" id="1.10.760.10:FF:000049">
    <property type="entry name" value="Uncharacterized protein"/>
    <property type="match status" value="1"/>
</dbReference>
<dbReference type="GO" id="GO:0046872">
    <property type="term" value="F:metal ion binding"/>
    <property type="evidence" value="ECO:0007669"/>
    <property type="project" value="UniProtKB-KW"/>
</dbReference>
<dbReference type="PANTHER" id="PTHR11961">
    <property type="entry name" value="CYTOCHROME C"/>
    <property type="match status" value="1"/>
</dbReference>
<accession>A0A8S1KDI2</accession>
<evidence type="ECO:0000256" key="2">
    <source>
        <dbReference type="ARBA" id="ARBA00006488"/>
    </source>
</evidence>
<feature type="domain" description="Cytochrome c" evidence="7">
    <location>
        <begin position="17"/>
        <end position="116"/>
    </location>
</feature>
<dbReference type="InterPro" id="IPR002327">
    <property type="entry name" value="Cyt_c_1A/1B"/>
</dbReference>
<evidence type="ECO:0000313" key="9">
    <source>
        <dbReference type="Proteomes" id="UP000692954"/>
    </source>
</evidence>
<proteinExistence type="inferred from homology"/>
<name>A0A8S1KDI2_9CILI</name>
<evidence type="ECO:0000256" key="4">
    <source>
        <dbReference type="ARBA" id="ARBA00023004"/>
    </source>
</evidence>
<protein>
    <recommendedName>
        <fullName evidence="7">Cytochrome c domain-containing protein</fullName>
    </recommendedName>
</protein>
<gene>
    <name evidence="8" type="ORF">PSON_ATCC_30995.1.T0050206</name>
</gene>
<dbReference type="Pfam" id="PF00034">
    <property type="entry name" value="Cytochrom_C"/>
    <property type="match status" value="1"/>
</dbReference>
<keyword evidence="4 5" id="KW-0408">Iron</keyword>
<comment type="caution">
    <text evidence="8">The sequence shown here is derived from an EMBL/GenBank/DDBJ whole genome shotgun (WGS) entry which is preliminary data.</text>
</comment>
<dbReference type="InterPro" id="IPR009056">
    <property type="entry name" value="Cyt_c-like_dom"/>
</dbReference>
<dbReference type="Proteomes" id="UP000692954">
    <property type="component" value="Unassembled WGS sequence"/>
</dbReference>
<evidence type="ECO:0000313" key="8">
    <source>
        <dbReference type="EMBL" id="CAD8050812.1"/>
    </source>
</evidence>
<dbReference type="GO" id="GO:0009055">
    <property type="term" value="F:electron transfer activity"/>
    <property type="evidence" value="ECO:0007669"/>
    <property type="project" value="InterPro"/>
</dbReference>
<dbReference type="OrthoDB" id="6408568at2759"/>
<dbReference type="AlphaFoldDB" id="A0A8S1KDI2"/>
<dbReference type="PROSITE" id="PS51007">
    <property type="entry name" value="CYTC"/>
    <property type="match status" value="1"/>
</dbReference>